<dbReference type="Pfam" id="PF00443">
    <property type="entry name" value="UCH"/>
    <property type="match status" value="1"/>
</dbReference>
<evidence type="ECO:0000259" key="12">
    <source>
        <dbReference type="PROSITE" id="PS50271"/>
    </source>
</evidence>
<dbReference type="Gene3D" id="1.20.5.690">
    <property type="entry name" value="Importin-alpha, importin-beta-binding domain"/>
    <property type="match status" value="1"/>
</dbReference>
<dbReference type="CDD" id="cd02667">
    <property type="entry name" value="Peptidase_C19K"/>
    <property type="match status" value="1"/>
</dbReference>
<keyword evidence="5" id="KW-0862">Zinc</keyword>
<dbReference type="Pfam" id="PF01749">
    <property type="entry name" value="IBB"/>
    <property type="match status" value="1"/>
</dbReference>
<reference evidence="14 15" key="1">
    <citation type="journal article" date="2023" name="Arcadia Sci">
        <title>De novo assembly of a long-read Amblyomma americanum tick genome.</title>
        <authorList>
            <person name="Chou S."/>
            <person name="Poskanzer K.E."/>
            <person name="Rollins M."/>
            <person name="Thuy-Boun P.S."/>
        </authorList>
    </citation>
    <scope>NUCLEOTIDE SEQUENCE [LARGE SCALE GENOMIC DNA]</scope>
    <source>
        <strain evidence="14">F_SG_1</strain>
        <tissue evidence="14">Salivary glands</tissue>
    </source>
</reference>
<evidence type="ECO:0008006" key="16">
    <source>
        <dbReference type="Google" id="ProtNLM"/>
    </source>
</evidence>
<gene>
    <name evidence="14" type="ORF">V5799_027362</name>
</gene>
<dbReference type="SUPFAM" id="SSF48371">
    <property type="entry name" value="ARM repeat"/>
    <property type="match status" value="1"/>
</dbReference>
<evidence type="ECO:0000259" key="11">
    <source>
        <dbReference type="PROSITE" id="PS50235"/>
    </source>
</evidence>
<dbReference type="InterPro" id="IPR032413">
    <property type="entry name" value="Arm_3"/>
</dbReference>
<evidence type="ECO:0000256" key="6">
    <source>
        <dbReference type="ARBA" id="ARBA00022927"/>
    </source>
</evidence>
<dbReference type="Gene3D" id="1.25.10.10">
    <property type="entry name" value="Leucine-rich Repeat Variant"/>
    <property type="match status" value="1"/>
</dbReference>
<dbReference type="SMART" id="SM00290">
    <property type="entry name" value="ZnF_UBP"/>
    <property type="match status" value="1"/>
</dbReference>
<dbReference type="InterPro" id="IPR013083">
    <property type="entry name" value="Znf_RING/FYVE/PHD"/>
</dbReference>
<dbReference type="InterPro" id="IPR001607">
    <property type="entry name" value="Znf_UBP"/>
</dbReference>
<dbReference type="Proteomes" id="UP001321473">
    <property type="component" value="Unassembled WGS sequence"/>
</dbReference>
<feature type="compositionally biased region" description="Low complexity" evidence="10">
    <location>
        <begin position="19"/>
        <end position="29"/>
    </location>
</feature>
<accession>A0AAQ4DFY0</accession>
<dbReference type="PROSITE" id="PS00973">
    <property type="entry name" value="USP_2"/>
    <property type="match status" value="1"/>
</dbReference>
<feature type="domain" description="USP" evidence="11">
    <location>
        <begin position="189"/>
        <end position="676"/>
    </location>
</feature>
<feature type="domain" description="IBB" evidence="13">
    <location>
        <begin position="653"/>
        <end position="716"/>
    </location>
</feature>
<dbReference type="PANTHER" id="PTHR23316">
    <property type="entry name" value="IMPORTIN ALPHA"/>
    <property type="match status" value="1"/>
</dbReference>
<evidence type="ECO:0000259" key="13">
    <source>
        <dbReference type="PROSITE" id="PS51214"/>
    </source>
</evidence>
<dbReference type="GO" id="GO:0016579">
    <property type="term" value="P:protein deubiquitination"/>
    <property type="evidence" value="ECO:0007669"/>
    <property type="project" value="InterPro"/>
</dbReference>
<evidence type="ECO:0000256" key="7">
    <source>
        <dbReference type="PROSITE-ProRule" id="PRU00259"/>
    </source>
</evidence>
<protein>
    <recommendedName>
        <fullName evidence="16">Ubiquitinyl hydrolase 1</fullName>
    </recommendedName>
</protein>
<evidence type="ECO:0000256" key="1">
    <source>
        <dbReference type="ARBA" id="ARBA00010394"/>
    </source>
</evidence>
<dbReference type="InterPro" id="IPR038765">
    <property type="entry name" value="Papain-like_cys_pep_sf"/>
</dbReference>
<keyword evidence="4 8" id="KW-0863">Zinc-finger</keyword>
<keyword evidence="6" id="KW-0653">Protein transport</keyword>
<feature type="repeat" description="ARM" evidence="7">
    <location>
        <begin position="981"/>
        <end position="1015"/>
    </location>
</feature>
<dbReference type="SUPFAM" id="SSF54001">
    <property type="entry name" value="Cysteine proteinases"/>
    <property type="match status" value="1"/>
</dbReference>
<dbReference type="Pfam" id="PF16186">
    <property type="entry name" value="Arm_3"/>
    <property type="match status" value="1"/>
</dbReference>
<dbReference type="InterPro" id="IPR036975">
    <property type="entry name" value="Importin-a_IBB_sf"/>
</dbReference>
<feature type="domain" description="UBP-type" evidence="12">
    <location>
        <begin position="32"/>
        <end position="139"/>
    </location>
</feature>
<evidence type="ECO:0000256" key="3">
    <source>
        <dbReference type="ARBA" id="ARBA00022723"/>
    </source>
</evidence>
<evidence type="ECO:0000256" key="8">
    <source>
        <dbReference type="PROSITE-ProRule" id="PRU00502"/>
    </source>
</evidence>
<keyword evidence="2 9" id="KW-0813">Transport</keyword>
<dbReference type="PROSITE" id="PS51214">
    <property type="entry name" value="IBB"/>
    <property type="match status" value="1"/>
</dbReference>
<name>A0AAQ4DFY0_AMBAM</name>
<dbReference type="GO" id="GO:0008270">
    <property type="term" value="F:zinc ion binding"/>
    <property type="evidence" value="ECO:0007669"/>
    <property type="project" value="UniProtKB-KW"/>
</dbReference>
<dbReference type="Gene3D" id="3.90.70.10">
    <property type="entry name" value="Cysteine proteinases"/>
    <property type="match status" value="1"/>
</dbReference>
<keyword evidence="15" id="KW-1185">Reference proteome</keyword>
<dbReference type="FunFam" id="1.25.10.10:FF:000013">
    <property type="entry name" value="Importin subunit alpha"/>
    <property type="match status" value="1"/>
</dbReference>
<sequence>MARKKKKHQEDPGDDLDSSSDGAADAAEGGSTGCTHQRGSIGLRRLRQQLLRNPGRLDVCDDCESIEAQPETWLCLQCGHRGCGGAAKHGISHAETPHSDSHALALSGQTLQLWCFSCNNWVEASPQVTQIVQNLKKKMAANNKRANKAAMVQAEDEEAAAETICAQDAASGDAKEQRVSCGGSWATVKGLSNLGNTCYFNAVLQGLGQTPLLQALLNKRCASKLQCTFEPTTPTESPETPELGPLNVELPGPGALTSALALFLQDLRQGSPQPRVLFSRICQVAPHFRGHQQHDSHELLRHLLEGVRTEEVKRQKQAVLQAFGLSTKVDPNKVEPDTKAKIQAYKKAVARTPLDEIFGGILLSTIVCQQCGKVSCREEPFQDLSLPIPEEKTPRGSAGAHSTSRGKGARRKALEGGNSAAAATKTTPGREALSGGSIDPTEADEEDNGSPAEEQLTAQVSSLHLHEPVVTKGPAEGSLEACLRSFTAPELLAGANGLRCEGCQLARAAASLQLQVLEAPRVLTLHLKRFQQGATLRKVQKHVPFPVELDLTPYCCRDAEMKAPAAYVLYGVVEHAGRMTGGHYTAYIHIICNITVLKCEEETDQQNYELIISYFLLEAIQFTQTVREWWSTHNASRSDCGCTEESALCWKLKGPTMASGGNAGSGNSHRLRYKNAGLDAQELRRRREEEGVQLRKLKRESELCKRRNLGAPESDGDGAAGPERAGVTAEMVAQLYADTPELQLQATQRFRKLLSREPNPPIDEVIETGIVPRFVEFLQRDDHCTLQFEAAWALTNIASGTSLQTRRVVEAGAVPVFVRLLGSEYEDVQEQAVWALGNIAGDSPECRDYVLDQGILMPLLQLIGKSTRTSMTRNAVWALSNLCRGKNPPPRFEQVQPCLPLLARLLYVNDFDVLADACWALSYLSDGPNDKIQAVIDAGVCRRLVELLMHASQGVVSAALRAVGNIVTGDDAQTQVVLNCNALPCLLHLLSSQKESVRKEACWTLSNITAGNRQQIQAVIDANIFPVLVEVLSRAELKTKKEAAWAITNATSGGSPDQVRFLVQQDCVPPLCDLLTAADPKVVQVALNGLDNILRLGAQDAQNGRVNPYAVLVEECYGLDKIEFLQSHENADIYQKAFEMIEHYFGTEEEDSRIAPPAQGGQFQFGPAPAAEGADYRF</sequence>
<dbReference type="InterPro" id="IPR002652">
    <property type="entry name" value="Importin-a_IBB"/>
</dbReference>
<dbReference type="PROSITE" id="PS50176">
    <property type="entry name" value="ARM_REPEAT"/>
    <property type="match status" value="3"/>
</dbReference>
<feature type="repeat" description="ARM" evidence="7">
    <location>
        <begin position="769"/>
        <end position="812"/>
    </location>
</feature>
<dbReference type="SUPFAM" id="SSF57850">
    <property type="entry name" value="RING/U-box"/>
    <property type="match status" value="1"/>
</dbReference>
<comment type="similarity">
    <text evidence="1">Belongs to the importin alpha family.</text>
</comment>
<dbReference type="Pfam" id="PF00514">
    <property type="entry name" value="Arm"/>
    <property type="match status" value="8"/>
</dbReference>
<dbReference type="InterPro" id="IPR001394">
    <property type="entry name" value="Peptidase_C19_UCH"/>
</dbReference>
<feature type="region of interest" description="Disordered" evidence="10">
    <location>
        <begin position="1149"/>
        <end position="1178"/>
    </location>
</feature>
<keyword evidence="3" id="KW-0479">Metal-binding</keyword>
<dbReference type="InterPro" id="IPR016024">
    <property type="entry name" value="ARM-type_fold"/>
</dbReference>
<dbReference type="PROSITE" id="PS50235">
    <property type="entry name" value="USP_3"/>
    <property type="match status" value="1"/>
</dbReference>
<evidence type="ECO:0000256" key="10">
    <source>
        <dbReference type="SAM" id="MobiDB-lite"/>
    </source>
</evidence>
<dbReference type="InterPro" id="IPR028889">
    <property type="entry name" value="USP"/>
</dbReference>
<evidence type="ECO:0000256" key="4">
    <source>
        <dbReference type="ARBA" id="ARBA00022771"/>
    </source>
</evidence>
<dbReference type="Gene3D" id="3.30.40.10">
    <property type="entry name" value="Zinc/RING finger domain, C3HC4 (zinc finger)"/>
    <property type="match status" value="1"/>
</dbReference>
<dbReference type="EMBL" id="JARKHS020031239">
    <property type="protein sequence ID" value="KAK8761370.1"/>
    <property type="molecule type" value="Genomic_DNA"/>
</dbReference>
<evidence type="ECO:0000256" key="2">
    <source>
        <dbReference type="ARBA" id="ARBA00022448"/>
    </source>
</evidence>
<feature type="region of interest" description="Disordered" evidence="10">
    <location>
        <begin position="1"/>
        <end position="38"/>
    </location>
</feature>
<dbReference type="Pfam" id="PF02148">
    <property type="entry name" value="zf-UBP"/>
    <property type="match status" value="1"/>
</dbReference>
<feature type="repeat" description="ARM" evidence="7">
    <location>
        <begin position="812"/>
        <end position="854"/>
    </location>
</feature>
<evidence type="ECO:0000313" key="14">
    <source>
        <dbReference type="EMBL" id="KAK8761370.1"/>
    </source>
</evidence>
<dbReference type="GO" id="GO:0061608">
    <property type="term" value="F:nuclear import signal receptor activity"/>
    <property type="evidence" value="ECO:0007669"/>
    <property type="project" value="InterPro"/>
</dbReference>
<dbReference type="GO" id="GO:0006606">
    <property type="term" value="P:protein import into nucleus"/>
    <property type="evidence" value="ECO:0007669"/>
    <property type="project" value="InterPro"/>
</dbReference>
<organism evidence="14 15">
    <name type="scientific">Amblyomma americanum</name>
    <name type="common">Lone star tick</name>
    <dbReference type="NCBI Taxonomy" id="6943"/>
    <lineage>
        <taxon>Eukaryota</taxon>
        <taxon>Metazoa</taxon>
        <taxon>Ecdysozoa</taxon>
        <taxon>Arthropoda</taxon>
        <taxon>Chelicerata</taxon>
        <taxon>Arachnida</taxon>
        <taxon>Acari</taxon>
        <taxon>Parasitiformes</taxon>
        <taxon>Ixodida</taxon>
        <taxon>Ixodoidea</taxon>
        <taxon>Ixodidae</taxon>
        <taxon>Amblyomminae</taxon>
        <taxon>Amblyomma</taxon>
    </lineage>
</organism>
<dbReference type="SMART" id="SM00185">
    <property type="entry name" value="ARM"/>
    <property type="match status" value="8"/>
</dbReference>
<dbReference type="InterPro" id="IPR011989">
    <property type="entry name" value="ARM-like"/>
</dbReference>
<feature type="region of interest" description="Disordered" evidence="10">
    <location>
        <begin position="385"/>
        <end position="455"/>
    </location>
</feature>
<proteinExistence type="inferred from homology"/>
<evidence type="ECO:0000313" key="15">
    <source>
        <dbReference type="Proteomes" id="UP001321473"/>
    </source>
</evidence>
<dbReference type="PROSITE" id="PS00972">
    <property type="entry name" value="USP_1"/>
    <property type="match status" value="1"/>
</dbReference>
<dbReference type="InterPro" id="IPR000225">
    <property type="entry name" value="Armadillo"/>
</dbReference>
<evidence type="ECO:0000256" key="9">
    <source>
        <dbReference type="PROSITE-ProRule" id="PRU00561"/>
    </source>
</evidence>
<evidence type="ECO:0000256" key="5">
    <source>
        <dbReference type="ARBA" id="ARBA00022833"/>
    </source>
</evidence>
<dbReference type="InterPro" id="IPR018200">
    <property type="entry name" value="USP_CS"/>
</dbReference>
<dbReference type="GO" id="GO:0004843">
    <property type="term" value="F:cysteine-type deubiquitinase activity"/>
    <property type="evidence" value="ECO:0007669"/>
    <property type="project" value="InterPro"/>
</dbReference>
<comment type="caution">
    <text evidence="14">The sequence shown here is derived from an EMBL/GenBank/DDBJ whole genome shotgun (WGS) entry which is preliminary data.</text>
</comment>
<dbReference type="PROSITE" id="PS50271">
    <property type="entry name" value="ZF_UBP"/>
    <property type="match status" value="1"/>
</dbReference>
<dbReference type="AlphaFoldDB" id="A0AAQ4DFY0"/>